<accession>A0A1I5SXZ8</accession>
<name>A0A1I5SXZ8_9FIRM</name>
<proteinExistence type="predicted"/>
<evidence type="ECO:0000256" key="1">
    <source>
        <dbReference type="SAM" id="MobiDB-lite"/>
    </source>
</evidence>
<organism evidence="4 5">
    <name type="scientific">Butyrivibrio proteoclasticus</name>
    <dbReference type="NCBI Taxonomy" id="43305"/>
    <lineage>
        <taxon>Bacteria</taxon>
        <taxon>Bacillati</taxon>
        <taxon>Bacillota</taxon>
        <taxon>Clostridia</taxon>
        <taxon>Lachnospirales</taxon>
        <taxon>Lachnospiraceae</taxon>
        <taxon>Butyrivibrio</taxon>
    </lineage>
</organism>
<dbReference type="GO" id="GO:1904680">
    <property type="term" value="F:peptide transmembrane transporter activity"/>
    <property type="evidence" value="ECO:0007669"/>
    <property type="project" value="TreeGrafter"/>
</dbReference>
<dbReference type="EMBL" id="FOXO01000007">
    <property type="protein sequence ID" value="SFP75086.1"/>
    <property type="molecule type" value="Genomic_DNA"/>
</dbReference>
<dbReference type="InterPro" id="IPR000914">
    <property type="entry name" value="SBP_5_dom"/>
</dbReference>
<dbReference type="OrthoDB" id="9801912at2"/>
<feature type="signal peptide" evidence="2">
    <location>
        <begin position="1"/>
        <end position="19"/>
    </location>
</feature>
<feature type="chain" id="PRO_5038589822" evidence="2">
    <location>
        <begin position="20"/>
        <end position="632"/>
    </location>
</feature>
<keyword evidence="2" id="KW-0732">Signal</keyword>
<dbReference type="GO" id="GO:0042597">
    <property type="term" value="C:periplasmic space"/>
    <property type="evidence" value="ECO:0007669"/>
    <property type="project" value="UniProtKB-ARBA"/>
</dbReference>
<dbReference type="Proteomes" id="UP000182624">
    <property type="component" value="Unassembled WGS sequence"/>
</dbReference>
<keyword evidence="5" id="KW-1185">Reference proteome</keyword>
<feature type="compositionally biased region" description="Low complexity" evidence="1">
    <location>
        <begin position="27"/>
        <end position="58"/>
    </location>
</feature>
<dbReference type="GO" id="GO:0015833">
    <property type="term" value="P:peptide transport"/>
    <property type="evidence" value="ECO:0007669"/>
    <property type="project" value="TreeGrafter"/>
</dbReference>
<dbReference type="InterPro" id="IPR030678">
    <property type="entry name" value="Peptide/Ni-bd"/>
</dbReference>
<dbReference type="PANTHER" id="PTHR30290">
    <property type="entry name" value="PERIPLASMIC BINDING COMPONENT OF ABC TRANSPORTER"/>
    <property type="match status" value="1"/>
</dbReference>
<dbReference type="Gene3D" id="3.10.105.10">
    <property type="entry name" value="Dipeptide-binding Protein, Domain 3"/>
    <property type="match status" value="1"/>
</dbReference>
<gene>
    <name evidence="4" type="ORF">SAMN04487928_10798</name>
</gene>
<dbReference type="RefSeq" id="WP_074885913.1">
    <property type="nucleotide sequence ID" value="NZ_FOXO01000007.1"/>
</dbReference>
<dbReference type="CDD" id="cd08504">
    <property type="entry name" value="PBP2_OppA"/>
    <property type="match status" value="1"/>
</dbReference>
<dbReference type="SUPFAM" id="SSF53850">
    <property type="entry name" value="Periplasmic binding protein-like II"/>
    <property type="match status" value="1"/>
</dbReference>
<evidence type="ECO:0000313" key="5">
    <source>
        <dbReference type="Proteomes" id="UP000182624"/>
    </source>
</evidence>
<dbReference type="Gene3D" id="3.90.76.10">
    <property type="entry name" value="Dipeptide-binding Protein, Domain 1"/>
    <property type="match status" value="1"/>
</dbReference>
<dbReference type="InterPro" id="IPR039424">
    <property type="entry name" value="SBP_5"/>
</dbReference>
<sequence>MKKKLLSVLLASSMVLSLAACGASSETAPQSTDTQQPQSTETTASDANASTDAAPAADAGTNKGVINVCLASEPATLDPALNSAVDGATMINHLFSGLAKWGLDANGNLELQPDCAEALVDGVENEDGTVTYTYTLRDGLTWSDGQPVTANDFVFAWNRAASQALAADYGYMFEVVDGYADIWADGATGEEKLNVKAIDDKTLEVTLANQIAYWNELLAFPTYMPVREDVVANEAWATDPSTYVNNGAYTMTSWDHNSVITLTKNENFVDAANVTMNEINFYLSDDANNQLANFENGDWEFIDDVPTNEIASLKENYPTQFVTAGQLGTYYVCWNINEEILPSTSTLTGVEKAKAENEVRNALALLIDRNYIVNDIAQGGQVPASSFVAMGLTDADGSQFYENAGPDSSFTGYYDVTDAAYEANWTSALETLKKYYTFDESTQQFTDFPTLTYLYNTSEGHKAIGEAIQSTFAGVGITLNLENQEWATFLDTRKAGNYSIARNGWLGDYNDPISFLDMWTTASGNNDVQFGKGDNAKVAAYSIDLTDLGYDTKVENGTWAETYDVVIADIKKCTDANTRYALMHRAEDLLMSTGCICPIYYYTDLYMISDKVNGFFSSPLGYKYFMYCTVAE</sequence>
<reference evidence="5" key="1">
    <citation type="submission" date="2016-10" db="EMBL/GenBank/DDBJ databases">
        <authorList>
            <person name="Varghese N."/>
            <person name="Submissions S."/>
        </authorList>
    </citation>
    <scope>NUCLEOTIDE SEQUENCE [LARGE SCALE GENOMIC DNA]</scope>
    <source>
        <strain evidence="5">P18</strain>
    </source>
</reference>
<dbReference type="PROSITE" id="PS51257">
    <property type="entry name" value="PROKAR_LIPOPROTEIN"/>
    <property type="match status" value="1"/>
</dbReference>
<protein>
    <submittedName>
        <fullName evidence="4">Oligopeptide transport system substrate-binding protein</fullName>
    </submittedName>
</protein>
<dbReference type="GO" id="GO:0043190">
    <property type="term" value="C:ATP-binding cassette (ABC) transporter complex"/>
    <property type="evidence" value="ECO:0007669"/>
    <property type="project" value="InterPro"/>
</dbReference>
<evidence type="ECO:0000256" key="2">
    <source>
        <dbReference type="SAM" id="SignalP"/>
    </source>
</evidence>
<dbReference type="Pfam" id="PF00496">
    <property type="entry name" value="SBP_bac_5"/>
    <property type="match status" value="1"/>
</dbReference>
<dbReference type="Gene3D" id="3.40.190.10">
    <property type="entry name" value="Periplasmic binding protein-like II"/>
    <property type="match status" value="1"/>
</dbReference>
<dbReference type="PANTHER" id="PTHR30290:SF79">
    <property type="entry name" value="DIPEPTIDE-BINDING PROTEIN DPPE"/>
    <property type="match status" value="1"/>
</dbReference>
<evidence type="ECO:0000259" key="3">
    <source>
        <dbReference type="Pfam" id="PF00496"/>
    </source>
</evidence>
<dbReference type="PIRSF" id="PIRSF002741">
    <property type="entry name" value="MppA"/>
    <property type="match status" value="1"/>
</dbReference>
<dbReference type="AlphaFoldDB" id="A0A1I5SXZ8"/>
<evidence type="ECO:0000313" key="4">
    <source>
        <dbReference type="EMBL" id="SFP75086.1"/>
    </source>
</evidence>
<feature type="domain" description="Solute-binding protein family 5" evidence="3">
    <location>
        <begin position="111"/>
        <end position="526"/>
    </location>
</feature>
<feature type="region of interest" description="Disordered" evidence="1">
    <location>
        <begin position="25"/>
        <end position="58"/>
    </location>
</feature>